<name>A0A5D3D3R9_CUCMM</name>
<reference evidence="4 5" key="1">
    <citation type="submission" date="2019-08" db="EMBL/GenBank/DDBJ databases">
        <title>Draft genome sequences of two oriental melons (Cucumis melo L. var makuwa).</title>
        <authorList>
            <person name="Kwon S.-Y."/>
        </authorList>
    </citation>
    <scope>NUCLEOTIDE SEQUENCE [LARGE SCALE GENOMIC DNA]</scope>
    <source>
        <strain evidence="5">cv. Chang Bougi</strain>
        <strain evidence="4">cv. SW 3</strain>
        <tissue evidence="3">Leaf</tissue>
    </source>
</reference>
<organism evidence="3 5">
    <name type="scientific">Cucumis melo var. makuwa</name>
    <name type="common">Oriental melon</name>
    <dbReference type="NCBI Taxonomy" id="1194695"/>
    <lineage>
        <taxon>Eukaryota</taxon>
        <taxon>Viridiplantae</taxon>
        <taxon>Streptophyta</taxon>
        <taxon>Embryophyta</taxon>
        <taxon>Tracheophyta</taxon>
        <taxon>Spermatophyta</taxon>
        <taxon>Magnoliopsida</taxon>
        <taxon>eudicotyledons</taxon>
        <taxon>Gunneridae</taxon>
        <taxon>Pentapetalae</taxon>
        <taxon>rosids</taxon>
        <taxon>fabids</taxon>
        <taxon>Cucurbitales</taxon>
        <taxon>Cucurbitaceae</taxon>
        <taxon>Benincaseae</taxon>
        <taxon>Cucumis</taxon>
    </lineage>
</organism>
<dbReference type="Proteomes" id="UP000321947">
    <property type="component" value="Unassembled WGS sequence"/>
</dbReference>
<dbReference type="PANTHER" id="PTHR33223:SF8">
    <property type="entry name" value="OS04G0172440 PROTEIN"/>
    <property type="match status" value="1"/>
</dbReference>
<dbReference type="EMBL" id="SSTD01007940">
    <property type="protein sequence ID" value="TYK17899.1"/>
    <property type="molecule type" value="Genomic_DNA"/>
</dbReference>
<evidence type="ECO:0000259" key="1">
    <source>
        <dbReference type="Pfam" id="PF03732"/>
    </source>
</evidence>
<gene>
    <name evidence="3" type="ORF">E5676_scaffold306G001750</name>
    <name evidence="2" type="ORF">E6C27_scaffold67G003860</name>
</gene>
<dbReference type="OrthoDB" id="1750196at2759"/>
<dbReference type="PANTHER" id="PTHR33223">
    <property type="entry name" value="CCHC-TYPE DOMAIN-CONTAINING PROTEIN"/>
    <property type="match status" value="1"/>
</dbReference>
<evidence type="ECO:0000313" key="5">
    <source>
        <dbReference type="Proteomes" id="UP000321947"/>
    </source>
</evidence>
<dbReference type="Proteomes" id="UP000321393">
    <property type="component" value="Unassembled WGS sequence"/>
</dbReference>
<sequence>MDEQSNDQVQAVRQDVKGLKDQLANILGLLSTGRGKTVAENSSQVEAVFVNDRVSTPIAENGKKVAEEQGSRRRLEFLEERLRGIEGANMYRNIDATQPCLISDVVIPFKFKTPDFEKYNGTCAQKLDGSQYRWKDLTNSFLKQYKYNVDMALDHLDLQRMRKKSVETFKKYAQRWRELAAQVQSPLTDKDLTTMFINTL</sequence>
<dbReference type="Pfam" id="PF03732">
    <property type="entry name" value="Retrotrans_gag"/>
    <property type="match status" value="1"/>
</dbReference>
<protein>
    <submittedName>
        <fullName evidence="3">Gag-pro-like protein</fullName>
    </submittedName>
</protein>
<evidence type="ECO:0000313" key="3">
    <source>
        <dbReference type="EMBL" id="TYK17899.1"/>
    </source>
</evidence>
<evidence type="ECO:0000313" key="4">
    <source>
        <dbReference type="Proteomes" id="UP000321393"/>
    </source>
</evidence>
<evidence type="ECO:0000313" key="2">
    <source>
        <dbReference type="EMBL" id="KAA0041964.1"/>
    </source>
</evidence>
<comment type="caution">
    <text evidence="3">The sequence shown here is derived from an EMBL/GenBank/DDBJ whole genome shotgun (WGS) entry which is preliminary data.</text>
</comment>
<feature type="domain" description="Retrotransposon gag" evidence="1">
    <location>
        <begin position="129"/>
        <end position="199"/>
    </location>
</feature>
<dbReference type="InterPro" id="IPR005162">
    <property type="entry name" value="Retrotrans_gag_dom"/>
</dbReference>
<dbReference type="EMBL" id="SSTE01016227">
    <property type="protein sequence ID" value="KAA0041964.1"/>
    <property type="molecule type" value="Genomic_DNA"/>
</dbReference>
<accession>A0A5D3D3R9</accession>
<dbReference type="AlphaFoldDB" id="A0A5D3D3R9"/>
<proteinExistence type="predicted"/>